<dbReference type="InterPro" id="IPR045192">
    <property type="entry name" value="AP180-like"/>
</dbReference>
<keyword evidence="3" id="KW-1185">Reference proteome</keyword>
<organism evidence="2 3">
    <name type="scientific">Eruca vesicaria subsp. sativa</name>
    <name type="common">Garden rocket</name>
    <name type="synonym">Eruca sativa</name>
    <dbReference type="NCBI Taxonomy" id="29727"/>
    <lineage>
        <taxon>Eukaryota</taxon>
        <taxon>Viridiplantae</taxon>
        <taxon>Streptophyta</taxon>
        <taxon>Embryophyta</taxon>
        <taxon>Tracheophyta</taxon>
        <taxon>Spermatophyta</taxon>
        <taxon>Magnoliopsida</taxon>
        <taxon>eudicotyledons</taxon>
        <taxon>Gunneridae</taxon>
        <taxon>Pentapetalae</taxon>
        <taxon>rosids</taxon>
        <taxon>malvids</taxon>
        <taxon>Brassicales</taxon>
        <taxon>Brassicaceae</taxon>
        <taxon>Brassiceae</taxon>
        <taxon>Eruca</taxon>
    </lineage>
</organism>
<proteinExistence type="predicted"/>
<dbReference type="Proteomes" id="UP001642260">
    <property type="component" value="Unassembled WGS sequence"/>
</dbReference>
<gene>
    <name evidence="2" type="ORF">ERUC_LOCUS15600</name>
</gene>
<evidence type="ECO:0000259" key="1">
    <source>
        <dbReference type="Pfam" id="PF07651"/>
    </source>
</evidence>
<comment type="caution">
    <text evidence="2">The sequence shown here is derived from an EMBL/GenBank/DDBJ whole genome shotgun (WGS) entry which is preliminary data.</text>
</comment>
<accession>A0ABC8JWJ6</accession>
<name>A0ABC8JWJ6_ERUVS</name>
<sequence length="98" mass="11190">MTSVVLEIAVFSKISHIAVTPFPSTCINQKLNDCTESTNVIDWLLSEGDPTFLEELSNFKEDSSPIAWDCSVWIRTYALFLEERLESFRGTVDQGIRW</sequence>
<evidence type="ECO:0000313" key="3">
    <source>
        <dbReference type="Proteomes" id="UP001642260"/>
    </source>
</evidence>
<feature type="domain" description="AP180 N-terminal homology (ANTH)" evidence="1">
    <location>
        <begin position="51"/>
        <end position="89"/>
    </location>
</feature>
<dbReference type="EMBL" id="CAKOAT010146265">
    <property type="protein sequence ID" value="CAH8341310.1"/>
    <property type="molecule type" value="Genomic_DNA"/>
</dbReference>
<dbReference type="AlphaFoldDB" id="A0ABC8JWJ6"/>
<protein>
    <recommendedName>
        <fullName evidence="1">AP180 N-terminal homology (ANTH) domain-containing protein</fullName>
    </recommendedName>
</protein>
<reference evidence="2 3" key="1">
    <citation type="submission" date="2022-03" db="EMBL/GenBank/DDBJ databases">
        <authorList>
            <person name="Macdonald S."/>
            <person name="Ahmed S."/>
            <person name="Newling K."/>
        </authorList>
    </citation>
    <scope>NUCLEOTIDE SEQUENCE [LARGE SCALE GENOMIC DNA]</scope>
</reference>
<evidence type="ECO:0000313" key="2">
    <source>
        <dbReference type="EMBL" id="CAH8341310.1"/>
    </source>
</evidence>
<dbReference type="Gene3D" id="1.25.40.90">
    <property type="match status" value="1"/>
</dbReference>
<dbReference type="Pfam" id="PF07651">
    <property type="entry name" value="ANTH"/>
    <property type="match status" value="1"/>
</dbReference>
<dbReference type="InterPro" id="IPR008942">
    <property type="entry name" value="ENTH_VHS"/>
</dbReference>
<dbReference type="PANTHER" id="PTHR22951:SF89">
    <property type="entry name" value="OS05G0549000 PROTEIN"/>
    <property type="match status" value="1"/>
</dbReference>
<dbReference type="InterPro" id="IPR011417">
    <property type="entry name" value="ANTH_dom"/>
</dbReference>
<dbReference type="SUPFAM" id="SSF48464">
    <property type="entry name" value="ENTH/VHS domain"/>
    <property type="match status" value="1"/>
</dbReference>
<dbReference type="PANTHER" id="PTHR22951">
    <property type="entry name" value="CLATHRIN ASSEMBLY PROTEIN"/>
    <property type="match status" value="1"/>
</dbReference>